<dbReference type="AlphaFoldDB" id="A0A5B7GQJ8"/>
<evidence type="ECO:0000313" key="3">
    <source>
        <dbReference type="Proteomes" id="UP000324222"/>
    </source>
</evidence>
<accession>A0A5B7GQJ8</accession>
<feature type="region of interest" description="Disordered" evidence="1">
    <location>
        <begin position="1"/>
        <end position="49"/>
    </location>
</feature>
<feature type="compositionally biased region" description="Basic and acidic residues" evidence="1">
    <location>
        <begin position="1"/>
        <end position="12"/>
    </location>
</feature>
<evidence type="ECO:0000313" key="2">
    <source>
        <dbReference type="EMBL" id="MPC62330.1"/>
    </source>
</evidence>
<sequence length="77" mass="9124">MVTEGREVWRLEEEQEEEEEEEWEWEWEGEGEGGRLKRESTATRTSVSRPPFCPSASFATQIVPRHSRSHGWRSFDI</sequence>
<comment type="caution">
    <text evidence="2">The sequence shown here is derived from an EMBL/GenBank/DDBJ whole genome shotgun (WGS) entry which is preliminary data.</text>
</comment>
<feature type="compositionally biased region" description="Acidic residues" evidence="1">
    <location>
        <begin position="13"/>
        <end position="31"/>
    </location>
</feature>
<gene>
    <name evidence="2" type="ORF">E2C01_056414</name>
</gene>
<organism evidence="2 3">
    <name type="scientific">Portunus trituberculatus</name>
    <name type="common">Swimming crab</name>
    <name type="synonym">Neptunus trituberculatus</name>
    <dbReference type="NCBI Taxonomy" id="210409"/>
    <lineage>
        <taxon>Eukaryota</taxon>
        <taxon>Metazoa</taxon>
        <taxon>Ecdysozoa</taxon>
        <taxon>Arthropoda</taxon>
        <taxon>Crustacea</taxon>
        <taxon>Multicrustacea</taxon>
        <taxon>Malacostraca</taxon>
        <taxon>Eumalacostraca</taxon>
        <taxon>Eucarida</taxon>
        <taxon>Decapoda</taxon>
        <taxon>Pleocyemata</taxon>
        <taxon>Brachyura</taxon>
        <taxon>Eubrachyura</taxon>
        <taxon>Portunoidea</taxon>
        <taxon>Portunidae</taxon>
        <taxon>Portuninae</taxon>
        <taxon>Portunus</taxon>
    </lineage>
</organism>
<evidence type="ECO:0000256" key="1">
    <source>
        <dbReference type="SAM" id="MobiDB-lite"/>
    </source>
</evidence>
<name>A0A5B7GQJ8_PORTR</name>
<keyword evidence="3" id="KW-1185">Reference proteome</keyword>
<protein>
    <submittedName>
        <fullName evidence="2">Uncharacterized protein</fullName>
    </submittedName>
</protein>
<dbReference type="Proteomes" id="UP000324222">
    <property type="component" value="Unassembled WGS sequence"/>
</dbReference>
<dbReference type="EMBL" id="VSRR010019546">
    <property type="protein sequence ID" value="MPC62330.1"/>
    <property type="molecule type" value="Genomic_DNA"/>
</dbReference>
<reference evidence="2 3" key="1">
    <citation type="submission" date="2019-05" db="EMBL/GenBank/DDBJ databases">
        <title>Another draft genome of Portunus trituberculatus and its Hox gene families provides insights of decapod evolution.</title>
        <authorList>
            <person name="Jeong J.-H."/>
            <person name="Song I."/>
            <person name="Kim S."/>
            <person name="Choi T."/>
            <person name="Kim D."/>
            <person name="Ryu S."/>
            <person name="Kim W."/>
        </authorList>
    </citation>
    <scope>NUCLEOTIDE SEQUENCE [LARGE SCALE GENOMIC DNA]</scope>
    <source>
        <tissue evidence="2">Muscle</tissue>
    </source>
</reference>
<proteinExistence type="predicted"/>
<feature type="compositionally biased region" description="Basic and acidic residues" evidence="1">
    <location>
        <begin position="32"/>
        <end position="41"/>
    </location>
</feature>